<proteinExistence type="predicted"/>
<evidence type="ECO:0000313" key="2">
    <source>
        <dbReference type="Proteomes" id="UP000325797"/>
    </source>
</evidence>
<evidence type="ECO:0000313" key="1">
    <source>
        <dbReference type="EMBL" id="QEX23008.1"/>
    </source>
</evidence>
<evidence type="ECO:0008006" key="3">
    <source>
        <dbReference type="Google" id="ProtNLM"/>
    </source>
</evidence>
<sequence length="133" mass="13445">MTRLARTASMRKLPCFRVGLILLMLLGAPINLALPDAMAGMPMPPAAMAAGQQSGCPLPGGSGNDHGSLHDHDALCLFCTAFGGPSLAGTSLELAPQTASPPAARTAFALSDPQRLKGRLGGAPCCRGPPATV</sequence>
<keyword evidence="2" id="KW-1185">Reference proteome</keyword>
<dbReference type="KEGG" id="hadh:FRZ61_29430"/>
<dbReference type="AlphaFoldDB" id="A0A5J6MZ23"/>
<accession>A0A5J6MZ23</accession>
<name>A0A5J6MZ23_9PROT</name>
<protein>
    <recommendedName>
        <fullName evidence="3">DUF2946 domain-containing protein</fullName>
    </recommendedName>
</protein>
<reference evidence="1 2" key="1">
    <citation type="submission" date="2019-08" db="EMBL/GenBank/DDBJ databases">
        <title>Hyperibacter terrae gen. nov., sp. nov. and Hyperibacter viscosus sp. nov., two new members in the family Rhodospirillaceae isolated from the rhizosphere of Hypericum perforatum.</title>
        <authorList>
            <person name="Noviana Z."/>
        </authorList>
    </citation>
    <scope>NUCLEOTIDE SEQUENCE [LARGE SCALE GENOMIC DNA]</scope>
    <source>
        <strain evidence="1 2">R5959</strain>
    </source>
</reference>
<dbReference type="Proteomes" id="UP000325797">
    <property type="component" value="Chromosome"/>
</dbReference>
<organism evidence="1 2">
    <name type="scientific">Hypericibacter adhaerens</name>
    <dbReference type="NCBI Taxonomy" id="2602016"/>
    <lineage>
        <taxon>Bacteria</taxon>
        <taxon>Pseudomonadati</taxon>
        <taxon>Pseudomonadota</taxon>
        <taxon>Alphaproteobacteria</taxon>
        <taxon>Rhodospirillales</taxon>
        <taxon>Dongiaceae</taxon>
        <taxon>Hypericibacter</taxon>
    </lineage>
</organism>
<gene>
    <name evidence="1" type="ORF">FRZ61_29430</name>
</gene>
<dbReference type="RefSeq" id="WP_151118441.1">
    <property type="nucleotide sequence ID" value="NZ_CP042582.1"/>
</dbReference>
<dbReference type="EMBL" id="CP042582">
    <property type="protein sequence ID" value="QEX23008.1"/>
    <property type="molecule type" value="Genomic_DNA"/>
</dbReference>